<accession>A0A438EES1</accession>
<evidence type="ECO:0000313" key="2">
    <source>
        <dbReference type="EMBL" id="RVW46234.1"/>
    </source>
</evidence>
<dbReference type="EMBL" id="QGNW01001306">
    <property type="protein sequence ID" value="RVW46234.1"/>
    <property type="molecule type" value="Genomic_DNA"/>
</dbReference>
<reference evidence="2 3" key="1">
    <citation type="journal article" date="2018" name="PLoS Genet.">
        <title>Population sequencing reveals clonal diversity and ancestral inbreeding in the grapevine cultivar Chardonnay.</title>
        <authorList>
            <person name="Roach M.J."/>
            <person name="Johnson D.L."/>
            <person name="Bohlmann J."/>
            <person name="van Vuuren H.J."/>
            <person name="Jones S.J."/>
            <person name="Pretorius I.S."/>
            <person name="Schmidt S.A."/>
            <person name="Borneman A.R."/>
        </authorList>
    </citation>
    <scope>NUCLEOTIDE SEQUENCE [LARGE SCALE GENOMIC DNA]</scope>
    <source>
        <strain evidence="3">cv. Chardonnay</strain>
        <tissue evidence="2">Leaf</tissue>
    </source>
</reference>
<dbReference type="AlphaFoldDB" id="A0A438EES1"/>
<dbReference type="PANTHER" id="PTHR31110:SF3">
    <property type="entry name" value="PORTAL PROTEIN"/>
    <property type="match status" value="1"/>
</dbReference>
<sequence length="679" mass="76286">MFTEGLDQTAIDWIKQGSDLEEKHVRSPLTEKLACDAFPKSPLSYNTNGYASPHVLPPLKFRSGFLGPHSTVTLGLDDHTEEEEESVASAPDDTDGNYSEVSEEEELELEKPFAPFYDEEIFHSLSRRNLNPSALNRSDHRNVSSINRGVSKENLRIEVPENCKRFTDGELGTREGVRPNSAPHCYSQTDEQVQLCSAHGTPANGNMVKDLGDLGTPSAPPIMDIASEGKVFSVESKEERASRFSLEIEQSGNGACRPKESDVFCRRKEGLSDGRTQFPKNSELGERANKSMHWETESQIPQATLDHSPYYNTSGQNAWQTLIAYDACIRLCLHAWARGCTEAPEFLRDECLTTEIPIATQRYTTNRRGAKNVEQTCSLKAKKVVGKIRVEVRKLRIIPRRKLKSTYSQRGAFYVQAGQKQFSCFFHLKSSAEDAEMEPGSAICLHPGTGDYHVFFPESQGDALLLEVQDAKKSVQGRCTIPISSLSDNPSERIRWWSIFHDDHECVGKVQLSIGSTITFDETNHIKSGAVVETLAYDLLLEAAMRAQHFHSRNLWLHGPWKWLLTEFADYYGVSDSYTKLRYLSYVMNVATPTKDCLELVHELLVPVIKARSEKSLTRQEETKDISGGFASGELNIFSEITLSYAQIGLREAIMLLEINGWREDLNLRPPINLSFDAM</sequence>
<comment type="caution">
    <text evidence="2">The sequence shown here is derived from an EMBL/GenBank/DDBJ whole genome shotgun (WGS) entry which is preliminary data.</text>
</comment>
<proteinExistence type="predicted"/>
<dbReference type="Proteomes" id="UP000288805">
    <property type="component" value="Unassembled WGS sequence"/>
</dbReference>
<evidence type="ECO:0000256" key="1">
    <source>
        <dbReference type="SAM" id="MobiDB-lite"/>
    </source>
</evidence>
<gene>
    <name evidence="2" type="ORF">CK203_086702</name>
</gene>
<evidence type="ECO:0000313" key="3">
    <source>
        <dbReference type="Proteomes" id="UP000288805"/>
    </source>
</evidence>
<dbReference type="PANTHER" id="PTHR31110">
    <property type="entry name" value="PESTICIDAL CRYSTAL CRY8BA PROTEIN"/>
    <property type="match status" value="1"/>
</dbReference>
<organism evidence="2 3">
    <name type="scientific">Vitis vinifera</name>
    <name type="common">Grape</name>
    <dbReference type="NCBI Taxonomy" id="29760"/>
    <lineage>
        <taxon>Eukaryota</taxon>
        <taxon>Viridiplantae</taxon>
        <taxon>Streptophyta</taxon>
        <taxon>Embryophyta</taxon>
        <taxon>Tracheophyta</taxon>
        <taxon>Spermatophyta</taxon>
        <taxon>Magnoliopsida</taxon>
        <taxon>eudicotyledons</taxon>
        <taxon>Gunneridae</taxon>
        <taxon>Pentapetalae</taxon>
        <taxon>rosids</taxon>
        <taxon>Vitales</taxon>
        <taxon>Vitaceae</taxon>
        <taxon>Viteae</taxon>
        <taxon>Vitis</taxon>
    </lineage>
</organism>
<feature type="region of interest" description="Disordered" evidence="1">
    <location>
        <begin position="78"/>
        <end position="103"/>
    </location>
</feature>
<protein>
    <submittedName>
        <fullName evidence="2">Uncharacterized protein</fullName>
    </submittedName>
</protein>
<name>A0A438EES1_VITVI</name>